<gene>
    <name evidence="2" type="ORF">GCM10011396_18590</name>
</gene>
<dbReference type="SUPFAM" id="SSF53756">
    <property type="entry name" value="UDP-Glycosyltransferase/glycogen phosphorylase"/>
    <property type="match status" value="2"/>
</dbReference>
<keyword evidence="3" id="KW-1185">Reference proteome</keyword>
<evidence type="ECO:0000313" key="3">
    <source>
        <dbReference type="Proteomes" id="UP000637423"/>
    </source>
</evidence>
<dbReference type="EMBL" id="BMED01000002">
    <property type="protein sequence ID" value="GGC71806.1"/>
    <property type="molecule type" value="Genomic_DNA"/>
</dbReference>
<accession>A0A916XGH7</accession>
<dbReference type="GO" id="GO:0016757">
    <property type="term" value="F:glycosyltransferase activity"/>
    <property type="evidence" value="ECO:0007669"/>
    <property type="project" value="InterPro"/>
</dbReference>
<evidence type="ECO:0000259" key="1">
    <source>
        <dbReference type="Pfam" id="PF00534"/>
    </source>
</evidence>
<reference evidence="2" key="1">
    <citation type="journal article" date="2014" name="Int. J. Syst. Evol. Microbiol.">
        <title>Complete genome sequence of Corynebacterium casei LMG S-19264T (=DSM 44701T), isolated from a smear-ripened cheese.</title>
        <authorList>
            <consortium name="US DOE Joint Genome Institute (JGI-PGF)"/>
            <person name="Walter F."/>
            <person name="Albersmeier A."/>
            <person name="Kalinowski J."/>
            <person name="Ruckert C."/>
        </authorList>
    </citation>
    <scope>NUCLEOTIDE SEQUENCE</scope>
    <source>
        <strain evidence="2">CGMCC 1.10998</strain>
    </source>
</reference>
<protein>
    <recommendedName>
        <fullName evidence="1">Glycosyl transferase family 1 domain-containing protein</fullName>
    </recommendedName>
</protein>
<dbReference type="AlphaFoldDB" id="A0A916XGH7"/>
<dbReference type="Pfam" id="PF13692">
    <property type="entry name" value="Glyco_trans_1_4"/>
    <property type="match status" value="1"/>
</dbReference>
<name>A0A916XGH7_9BURK</name>
<reference evidence="2" key="2">
    <citation type="submission" date="2020-09" db="EMBL/GenBank/DDBJ databases">
        <authorList>
            <person name="Sun Q."/>
            <person name="Zhou Y."/>
        </authorList>
    </citation>
    <scope>NUCLEOTIDE SEQUENCE</scope>
    <source>
        <strain evidence="2">CGMCC 1.10998</strain>
    </source>
</reference>
<proteinExistence type="predicted"/>
<dbReference type="CDD" id="cd03801">
    <property type="entry name" value="GT4_PimA-like"/>
    <property type="match status" value="1"/>
</dbReference>
<dbReference type="InterPro" id="IPR001296">
    <property type="entry name" value="Glyco_trans_1"/>
</dbReference>
<dbReference type="Proteomes" id="UP000637423">
    <property type="component" value="Unassembled WGS sequence"/>
</dbReference>
<feature type="domain" description="Glycosyl transferase family 1" evidence="1">
    <location>
        <begin position="182"/>
        <end position="302"/>
    </location>
</feature>
<dbReference type="PANTHER" id="PTHR12526">
    <property type="entry name" value="GLYCOSYLTRANSFERASE"/>
    <property type="match status" value="1"/>
</dbReference>
<dbReference type="Pfam" id="PF00534">
    <property type="entry name" value="Glycos_transf_1"/>
    <property type="match status" value="1"/>
</dbReference>
<sequence length="697" mass="76062">MQTESPVKKNILIVCSHFWPSVGGLEASMGQLSRELVAAGYQVSVMTLAFSARTSDMHNGVRIISVDMPDFALAIRNAVASGEFDTCILIQDPLGNIIWSVEGLSPPPRTKVFIQPIINEDGYGRWKDNADFRSRLTAILKAADAALVMTRSGPDTRYMQEDGIAHVYLPNAISQMAPAGDFRKQFGIPADRFVILHVANLYWVKNHVGLIDALPDLPASWQLVMIGNLTGAADCVSAVQAKLATRPDILFIPGLPPEWVSAAMEACDVAVLASHGEGSPITILEAMSHSKPWLATPQCGAANDHLGGLISDLKDFKGKLRVLTDYPAIRRELGQISYEHWKQCYSWDVALRGWTDLIEQGRLQREFVPEPALAGQMQELRTSITKALQEQQDIALPGTDGTSRKPGRPALTVLLDQRGSARDQQAGGLVAELSRDFTLQVSYLQDNPDGPVAGMDLLLDLSGHEQLPQAWLVPPNRVVRYLDTYLPGNAALANAASFISSTALIEARYAGLCDITHCELGVDFSIFNIENRNVDGPALFGWAGNVNLNRQDVFDVLIPAMREDIKVAIADPSLSPREAALFYKSVDVVLVLSATEQKLPAIQDAMACGVFPVCVNAAGVQELISDKRNGLLVERSPEALRAAMQWCAENITTVRQAGYVNANAIALAHSTRYASNAWKEVLWRTLRKAESAPRLQN</sequence>
<comment type="caution">
    <text evidence="2">The sequence shown here is derived from an EMBL/GenBank/DDBJ whole genome shotgun (WGS) entry which is preliminary data.</text>
</comment>
<evidence type="ECO:0000313" key="2">
    <source>
        <dbReference type="EMBL" id="GGC71806.1"/>
    </source>
</evidence>
<dbReference type="Gene3D" id="3.40.50.2000">
    <property type="entry name" value="Glycogen Phosphorylase B"/>
    <property type="match status" value="3"/>
</dbReference>
<organism evidence="2 3">
    <name type="scientific">Undibacterium terreum</name>
    <dbReference type="NCBI Taxonomy" id="1224302"/>
    <lineage>
        <taxon>Bacteria</taxon>
        <taxon>Pseudomonadati</taxon>
        <taxon>Pseudomonadota</taxon>
        <taxon>Betaproteobacteria</taxon>
        <taxon>Burkholderiales</taxon>
        <taxon>Oxalobacteraceae</taxon>
        <taxon>Undibacterium</taxon>
    </lineage>
</organism>